<feature type="region of interest" description="Disordered" evidence="1">
    <location>
        <begin position="85"/>
        <end position="132"/>
    </location>
</feature>
<dbReference type="AlphaFoldDB" id="A0A1D2MEH8"/>
<feature type="non-terminal residue" evidence="2">
    <location>
        <position position="302"/>
    </location>
</feature>
<feature type="compositionally biased region" description="Basic and acidic residues" evidence="1">
    <location>
        <begin position="100"/>
        <end position="121"/>
    </location>
</feature>
<dbReference type="Proteomes" id="UP000094527">
    <property type="component" value="Unassembled WGS sequence"/>
</dbReference>
<organism evidence="2 3">
    <name type="scientific">Orchesella cincta</name>
    <name type="common">Springtail</name>
    <name type="synonym">Podura cincta</name>
    <dbReference type="NCBI Taxonomy" id="48709"/>
    <lineage>
        <taxon>Eukaryota</taxon>
        <taxon>Metazoa</taxon>
        <taxon>Ecdysozoa</taxon>
        <taxon>Arthropoda</taxon>
        <taxon>Hexapoda</taxon>
        <taxon>Collembola</taxon>
        <taxon>Entomobryomorpha</taxon>
        <taxon>Entomobryoidea</taxon>
        <taxon>Orchesellidae</taxon>
        <taxon>Orchesellinae</taxon>
        <taxon>Orchesella</taxon>
    </lineage>
</organism>
<proteinExistence type="predicted"/>
<accession>A0A1D2MEH8</accession>
<gene>
    <name evidence="2" type="ORF">Ocin01_15349</name>
</gene>
<comment type="caution">
    <text evidence="2">The sequence shown here is derived from an EMBL/GenBank/DDBJ whole genome shotgun (WGS) entry which is preliminary data.</text>
</comment>
<evidence type="ECO:0000313" key="3">
    <source>
        <dbReference type="Proteomes" id="UP000094527"/>
    </source>
</evidence>
<feature type="compositionally biased region" description="Polar residues" evidence="1">
    <location>
        <begin position="85"/>
        <end position="95"/>
    </location>
</feature>
<dbReference type="EMBL" id="LJIJ01001590">
    <property type="protein sequence ID" value="ODM91333.1"/>
    <property type="molecule type" value="Genomic_DNA"/>
</dbReference>
<feature type="compositionally biased region" description="Basic residues" evidence="1">
    <location>
        <begin position="237"/>
        <end position="251"/>
    </location>
</feature>
<evidence type="ECO:0000256" key="1">
    <source>
        <dbReference type="SAM" id="MobiDB-lite"/>
    </source>
</evidence>
<sequence length="302" mass="34091">RFQFYGFFTKIKRCCRLVSSESLCKNPYLPVGIQANKKGDSVSESRFSIIPKDDPSEREVVSITSIEQEALSPHRRGSASIGNLQLQGLSDSNGSLHGKTMLDRKRKERHESTSQGQEKKVIRSVSDDESINDCQKNGDFRRTLSHDSFSTKKEQHILGYTIEMRKPLKHESAKNSSDSLDGSVARYENINPTNLIMSAEPQFDVMRKITVSENYEPELQRQLERSANWSSTPPTVKKTHKRRHRSSKHSSAKQPLDFDVANEDYEEELHSPASESSSTDSVDEEANNGVPSVEVDEVEDVT</sequence>
<feature type="region of interest" description="Disordered" evidence="1">
    <location>
        <begin position="221"/>
        <end position="302"/>
    </location>
</feature>
<feature type="non-terminal residue" evidence="2">
    <location>
        <position position="1"/>
    </location>
</feature>
<name>A0A1D2MEH8_ORCCI</name>
<feature type="compositionally biased region" description="Polar residues" evidence="1">
    <location>
        <begin position="225"/>
        <end position="234"/>
    </location>
</feature>
<keyword evidence="3" id="KW-1185">Reference proteome</keyword>
<feature type="compositionally biased region" description="Low complexity" evidence="1">
    <location>
        <begin position="271"/>
        <end position="280"/>
    </location>
</feature>
<evidence type="ECO:0000313" key="2">
    <source>
        <dbReference type="EMBL" id="ODM91333.1"/>
    </source>
</evidence>
<protein>
    <submittedName>
        <fullName evidence="2">Uncharacterized protein</fullName>
    </submittedName>
</protein>
<reference evidence="2 3" key="1">
    <citation type="journal article" date="2016" name="Genome Biol. Evol.">
        <title>Gene Family Evolution Reflects Adaptation to Soil Environmental Stressors in the Genome of the Collembolan Orchesella cincta.</title>
        <authorList>
            <person name="Faddeeva-Vakhrusheva A."/>
            <person name="Derks M.F."/>
            <person name="Anvar S.Y."/>
            <person name="Agamennone V."/>
            <person name="Suring W."/>
            <person name="Smit S."/>
            <person name="van Straalen N.M."/>
            <person name="Roelofs D."/>
        </authorList>
    </citation>
    <scope>NUCLEOTIDE SEQUENCE [LARGE SCALE GENOMIC DNA]</scope>
    <source>
        <tissue evidence="2">Mixed pool</tissue>
    </source>
</reference>